<keyword evidence="1" id="KW-1133">Transmembrane helix</keyword>
<dbReference type="Proteomes" id="UP000658382">
    <property type="component" value="Unassembled WGS sequence"/>
</dbReference>
<gene>
    <name evidence="2" type="ORF">GCM10007063_25520</name>
</gene>
<feature type="transmembrane region" description="Helical" evidence="1">
    <location>
        <begin position="34"/>
        <end position="55"/>
    </location>
</feature>
<name>A0A917UZU6_9BACI</name>
<evidence type="ECO:0000313" key="3">
    <source>
        <dbReference type="Proteomes" id="UP000658382"/>
    </source>
</evidence>
<keyword evidence="1" id="KW-0812">Transmembrane</keyword>
<protein>
    <recommendedName>
        <fullName evidence="4">DUF5392 family protein</fullName>
    </recommendedName>
</protein>
<sequence length="147" mass="17267">MNQYMSKGMPTFIEKELEIIDELVKPKLKKSSKYMFVAIPLLSISIINLFFMLIIEGYSRNMLLALGIYALLGAIGAALYKESKHLNKEIRQIGMDHIIKRIKESDHVNDYMKDHYIKNVKAKPKFSMQTFFNFLSEEHKRKKMMEN</sequence>
<dbReference type="AlphaFoldDB" id="A0A917UZU6"/>
<keyword evidence="3" id="KW-1185">Reference proteome</keyword>
<dbReference type="InterPro" id="IPR020205">
    <property type="entry name" value="Uncharacterised_YwnF_TM"/>
</dbReference>
<accession>A0A917UZU6</accession>
<evidence type="ECO:0000256" key="1">
    <source>
        <dbReference type="SAM" id="Phobius"/>
    </source>
</evidence>
<dbReference type="RefSeq" id="WP_188633487.1">
    <property type="nucleotide sequence ID" value="NZ_BMNQ01000043.1"/>
</dbReference>
<reference evidence="2" key="2">
    <citation type="submission" date="2020-09" db="EMBL/GenBank/DDBJ databases">
        <authorList>
            <person name="Sun Q."/>
            <person name="Ohkuma M."/>
        </authorList>
    </citation>
    <scope>NUCLEOTIDE SEQUENCE</scope>
    <source>
        <strain evidence="2">JCM 12580</strain>
    </source>
</reference>
<organism evidence="2 3">
    <name type="scientific">Lentibacillus kapialis</name>
    <dbReference type="NCBI Taxonomy" id="340214"/>
    <lineage>
        <taxon>Bacteria</taxon>
        <taxon>Bacillati</taxon>
        <taxon>Bacillota</taxon>
        <taxon>Bacilli</taxon>
        <taxon>Bacillales</taxon>
        <taxon>Bacillaceae</taxon>
        <taxon>Lentibacillus</taxon>
    </lineage>
</organism>
<keyword evidence="1" id="KW-0472">Membrane</keyword>
<reference evidence="2" key="1">
    <citation type="journal article" date="2014" name="Int. J. Syst. Evol. Microbiol.">
        <title>Complete genome sequence of Corynebacterium casei LMG S-19264T (=DSM 44701T), isolated from a smear-ripened cheese.</title>
        <authorList>
            <consortium name="US DOE Joint Genome Institute (JGI-PGF)"/>
            <person name="Walter F."/>
            <person name="Albersmeier A."/>
            <person name="Kalinowski J."/>
            <person name="Ruckert C."/>
        </authorList>
    </citation>
    <scope>NUCLEOTIDE SEQUENCE</scope>
    <source>
        <strain evidence="2">JCM 12580</strain>
    </source>
</reference>
<proteinExistence type="predicted"/>
<evidence type="ECO:0008006" key="4">
    <source>
        <dbReference type="Google" id="ProtNLM"/>
    </source>
</evidence>
<dbReference type="Pfam" id="PF17370">
    <property type="entry name" value="DUF5392"/>
    <property type="match status" value="1"/>
</dbReference>
<feature type="transmembrane region" description="Helical" evidence="1">
    <location>
        <begin position="61"/>
        <end position="80"/>
    </location>
</feature>
<dbReference type="EMBL" id="BMNQ01000043">
    <property type="protein sequence ID" value="GGK02138.1"/>
    <property type="molecule type" value="Genomic_DNA"/>
</dbReference>
<evidence type="ECO:0000313" key="2">
    <source>
        <dbReference type="EMBL" id="GGK02138.1"/>
    </source>
</evidence>
<comment type="caution">
    <text evidence="2">The sequence shown here is derived from an EMBL/GenBank/DDBJ whole genome shotgun (WGS) entry which is preliminary data.</text>
</comment>